<dbReference type="EMBL" id="FOQU01000005">
    <property type="protein sequence ID" value="SFJ01616.1"/>
    <property type="molecule type" value="Genomic_DNA"/>
</dbReference>
<dbReference type="Gene3D" id="3.90.550.10">
    <property type="entry name" value="Spore Coat Polysaccharide Biosynthesis Protein SpsA, Chain A"/>
    <property type="match status" value="1"/>
</dbReference>
<name>A0A1I3MY74_9BURK</name>
<dbReference type="InterPro" id="IPR029044">
    <property type="entry name" value="Nucleotide-diphossugar_trans"/>
</dbReference>
<feature type="domain" description="Glycosyltransferase 2-like" evidence="1">
    <location>
        <begin position="8"/>
        <end position="115"/>
    </location>
</feature>
<keyword evidence="3" id="KW-1185">Reference proteome</keyword>
<keyword evidence="2" id="KW-0808">Transferase</keyword>
<dbReference type="RefSeq" id="WP_091013366.1">
    <property type="nucleotide sequence ID" value="NZ_CP041745.1"/>
</dbReference>
<accession>A0A1I3MY74</accession>
<organism evidence="2 3">
    <name type="scientific">Paraburkholderia megapolitana</name>
    <dbReference type="NCBI Taxonomy" id="420953"/>
    <lineage>
        <taxon>Bacteria</taxon>
        <taxon>Pseudomonadati</taxon>
        <taxon>Pseudomonadota</taxon>
        <taxon>Betaproteobacteria</taxon>
        <taxon>Burkholderiales</taxon>
        <taxon>Burkholderiaceae</taxon>
        <taxon>Paraburkholderia</taxon>
    </lineage>
</organism>
<dbReference type="Proteomes" id="UP000199548">
    <property type="component" value="Unassembled WGS sequence"/>
</dbReference>
<gene>
    <name evidence="2" type="ORF">SAMN05192543_105147</name>
</gene>
<dbReference type="GO" id="GO:0016758">
    <property type="term" value="F:hexosyltransferase activity"/>
    <property type="evidence" value="ECO:0007669"/>
    <property type="project" value="UniProtKB-ARBA"/>
</dbReference>
<dbReference type="Pfam" id="PF00535">
    <property type="entry name" value="Glycos_transf_2"/>
    <property type="match status" value="1"/>
</dbReference>
<proteinExistence type="predicted"/>
<dbReference type="OrthoDB" id="9785185at2"/>
<evidence type="ECO:0000259" key="1">
    <source>
        <dbReference type="Pfam" id="PF00535"/>
    </source>
</evidence>
<sequence length="314" mass="34738">MTTELKVSICVPTYNRPELISQCIDSCLAQTHANIEVVIGDDSKDDRTETLIANRYAHDARIRYLRNTPGLGQARNVASLFARATGDKILLIHDDDYLVENGVERLLIPWQTHPLLEVAFGNQYEVAVDGTVDSAVSDKLNADFHRVKEAAGIQPLAGKTGLIQMFPNNGWLANADLVKRIGYSEQYGMCCDYAFGVELCLAARQVYYVPEYVSYYRITAVSVSTTTRGSTTSASVSAYAFLDTLTLPAALEPARKTALRRIVPIVVSVYAKNAAPWRGLRVALTHLYAYRYGLSARFYYHLAMLARATVAAKP</sequence>
<dbReference type="PANTHER" id="PTHR22916">
    <property type="entry name" value="GLYCOSYLTRANSFERASE"/>
    <property type="match status" value="1"/>
</dbReference>
<reference evidence="2 3" key="1">
    <citation type="submission" date="2016-10" db="EMBL/GenBank/DDBJ databases">
        <authorList>
            <person name="de Groot N.N."/>
        </authorList>
    </citation>
    <scope>NUCLEOTIDE SEQUENCE [LARGE SCALE GENOMIC DNA]</scope>
    <source>
        <strain evidence="2 3">LMG 23650</strain>
    </source>
</reference>
<dbReference type="SUPFAM" id="SSF53448">
    <property type="entry name" value="Nucleotide-diphospho-sugar transferases"/>
    <property type="match status" value="1"/>
</dbReference>
<evidence type="ECO:0000313" key="3">
    <source>
        <dbReference type="Proteomes" id="UP000199548"/>
    </source>
</evidence>
<dbReference type="PANTHER" id="PTHR22916:SF3">
    <property type="entry name" value="UDP-GLCNAC:BETAGAL BETA-1,3-N-ACETYLGLUCOSAMINYLTRANSFERASE-LIKE PROTEIN 1"/>
    <property type="match status" value="1"/>
</dbReference>
<protein>
    <submittedName>
        <fullName evidence="2">Glycosyl transferase family 2</fullName>
    </submittedName>
</protein>
<evidence type="ECO:0000313" key="2">
    <source>
        <dbReference type="EMBL" id="SFJ01616.1"/>
    </source>
</evidence>
<dbReference type="CDD" id="cd00761">
    <property type="entry name" value="Glyco_tranf_GTA_type"/>
    <property type="match status" value="1"/>
</dbReference>
<dbReference type="STRING" id="420953.SAMN05192543_105147"/>
<dbReference type="AlphaFoldDB" id="A0A1I3MY74"/>
<dbReference type="InterPro" id="IPR001173">
    <property type="entry name" value="Glyco_trans_2-like"/>
</dbReference>